<dbReference type="SUPFAM" id="SSF53218">
    <property type="entry name" value="Molybdenum cofactor biosynthesis proteins"/>
    <property type="match status" value="1"/>
</dbReference>
<dbReference type="InterPro" id="IPR001453">
    <property type="entry name" value="MoaB/Mog_dom"/>
</dbReference>
<proteinExistence type="predicted"/>
<dbReference type="InterPro" id="IPR036425">
    <property type="entry name" value="MoaB/Mog-like_dom_sf"/>
</dbReference>
<dbReference type="PANTHER" id="PTHR43764">
    <property type="entry name" value="MOLYBDENUM COFACTOR BIOSYNTHESIS"/>
    <property type="match status" value="1"/>
</dbReference>
<evidence type="ECO:0000256" key="1">
    <source>
        <dbReference type="ARBA" id="ARBA00005046"/>
    </source>
</evidence>
<dbReference type="InterPro" id="IPR051920">
    <property type="entry name" value="MPT_Adenylyltrnsfr/MoaC-Rel"/>
</dbReference>
<protein>
    <submittedName>
        <fullName evidence="4">Molybdenum cofactor biosynthesis protein</fullName>
    </submittedName>
</protein>
<evidence type="ECO:0000256" key="2">
    <source>
        <dbReference type="ARBA" id="ARBA00023150"/>
    </source>
</evidence>
<accession>A0ABR8Q3X7</accession>
<organism evidence="4 5">
    <name type="scientific">Clostridium gallinarum</name>
    <dbReference type="NCBI Taxonomy" id="2762246"/>
    <lineage>
        <taxon>Bacteria</taxon>
        <taxon>Bacillati</taxon>
        <taxon>Bacillota</taxon>
        <taxon>Clostridia</taxon>
        <taxon>Eubacteriales</taxon>
        <taxon>Clostridiaceae</taxon>
        <taxon>Clostridium</taxon>
    </lineage>
</organism>
<dbReference type="Pfam" id="PF00994">
    <property type="entry name" value="MoCF_biosynth"/>
    <property type="match status" value="1"/>
</dbReference>
<dbReference type="Gene3D" id="3.40.980.10">
    <property type="entry name" value="MoaB/Mog-like domain"/>
    <property type="match status" value="1"/>
</dbReference>
<evidence type="ECO:0000313" key="4">
    <source>
        <dbReference type="EMBL" id="MBD7915115.1"/>
    </source>
</evidence>
<keyword evidence="5" id="KW-1185">Reference proteome</keyword>
<sequence>MRKAGILGISKDKKELLLNEESYSTKIIKKYLENEGYNVVVTKNIESKIETIEEELKNMSDDLNLELIFTVGGIYSYEEDVTPEATKNVIHRETSGISEGIRYFCLQMSKKIMLSRGIAGIRNKTLIVNLPETTKLIIPALDFSLEIIKSSIEMINKK</sequence>
<evidence type="ECO:0000259" key="3">
    <source>
        <dbReference type="Pfam" id="PF00994"/>
    </source>
</evidence>
<name>A0ABR8Q3X7_9CLOT</name>
<dbReference type="PANTHER" id="PTHR43764:SF1">
    <property type="entry name" value="MOLYBDOPTERIN MOLYBDOTRANSFERASE"/>
    <property type="match status" value="1"/>
</dbReference>
<dbReference type="EMBL" id="JACSQZ010000024">
    <property type="protein sequence ID" value="MBD7915115.1"/>
    <property type="molecule type" value="Genomic_DNA"/>
</dbReference>
<evidence type="ECO:0000313" key="5">
    <source>
        <dbReference type="Proteomes" id="UP000640335"/>
    </source>
</evidence>
<feature type="domain" description="MoaB/Mog" evidence="3">
    <location>
        <begin position="24"/>
        <end position="144"/>
    </location>
</feature>
<dbReference type="RefSeq" id="WP_191749878.1">
    <property type="nucleotide sequence ID" value="NZ_JACSQZ010000024.1"/>
</dbReference>
<keyword evidence="2" id="KW-0501">Molybdenum cofactor biosynthesis</keyword>
<comment type="pathway">
    <text evidence="1">Cofactor biosynthesis; molybdopterin biosynthesis.</text>
</comment>
<gene>
    <name evidence="4" type="ORF">H9660_08120</name>
</gene>
<dbReference type="Proteomes" id="UP000640335">
    <property type="component" value="Unassembled WGS sequence"/>
</dbReference>
<reference evidence="4 5" key="1">
    <citation type="submission" date="2020-08" db="EMBL/GenBank/DDBJ databases">
        <title>A Genomic Blueprint of the Chicken Gut Microbiome.</title>
        <authorList>
            <person name="Gilroy R."/>
            <person name="Ravi A."/>
            <person name="Getino M."/>
            <person name="Pursley I."/>
            <person name="Horton D.L."/>
            <person name="Alikhan N.-F."/>
            <person name="Baker D."/>
            <person name="Gharbi K."/>
            <person name="Hall N."/>
            <person name="Watson M."/>
            <person name="Adriaenssens E.M."/>
            <person name="Foster-Nyarko E."/>
            <person name="Jarju S."/>
            <person name="Secka A."/>
            <person name="Antonio M."/>
            <person name="Oren A."/>
            <person name="Chaudhuri R."/>
            <person name="La Ragione R.M."/>
            <person name="Hildebrand F."/>
            <person name="Pallen M.J."/>
        </authorList>
    </citation>
    <scope>NUCLEOTIDE SEQUENCE [LARGE SCALE GENOMIC DNA]</scope>
    <source>
        <strain evidence="4 5">Sa3CUN1</strain>
    </source>
</reference>
<comment type="caution">
    <text evidence="4">The sequence shown here is derived from an EMBL/GenBank/DDBJ whole genome shotgun (WGS) entry which is preliminary data.</text>
</comment>